<dbReference type="EMBL" id="AP024702">
    <property type="protein sequence ID" value="BCX46935.1"/>
    <property type="molecule type" value="Genomic_DNA"/>
</dbReference>
<evidence type="ECO:0000313" key="1">
    <source>
        <dbReference type="EMBL" id="BCX46935.1"/>
    </source>
</evidence>
<sequence>MVGLSTGLALVLGFLKGNEVQSLDVYAGIVPDHADGITYLERVRSKLGSDEVIASLQDQLEEDGGGWRPRFWLRSRVRAVSSSVDGLKGRIHMRFTHHSEVGQIQQIRAFEAITHDVIAPIRNEYVDQWAAEMENEFEDVDNRIRSRELQEENPSAELVALGERWMLLAMTLGRIRDDSVGGLRGISAAPGVSGKAWWKSVPPWAILIAKCTGYGLLAVIPGMFLCEALFPRRELAGDDEVAETPPTP</sequence>
<organism evidence="1 2">
    <name type="scientific">Haloferula helveola</name>
    <dbReference type="NCBI Taxonomy" id="490095"/>
    <lineage>
        <taxon>Bacteria</taxon>
        <taxon>Pseudomonadati</taxon>
        <taxon>Verrucomicrobiota</taxon>
        <taxon>Verrucomicrobiia</taxon>
        <taxon>Verrucomicrobiales</taxon>
        <taxon>Verrucomicrobiaceae</taxon>
        <taxon>Haloferula</taxon>
    </lineage>
</organism>
<dbReference type="Proteomes" id="UP001374893">
    <property type="component" value="Chromosome"/>
</dbReference>
<gene>
    <name evidence="1" type="ORF">HAHE_08430</name>
</gene>
<keyword evidence="2" id="KW-1185">Reference proteome</keyword>
<proteinExistence type="predicted"/>
<accession>A0ABN6H0C3</accession>
<evidence type="ECO:0000313" key="2">
    <source>
        <dbReference type="Proteomes" id="UP001374893"/>
    </source>
</evidence>
<reference evidence="1 2" key="1">
    <citation type="submission" date="2021-06" db="EMBL/GenBank/DDBJ databases">
        <title>Complete genome of Haloferula helveola possessing various polysaccharide degrading enzymes.</title>
        <authorList>
            <person name="Takami H."/>
            <person name="Huang C."/>
            <person name="Hamasaki K."/>
        </authorList>
    </citation>
    <scope>NUCLEOTIDE SEQUENCE [LARGE SCALE GENOMIC DNA]</scope>
    <source>
        <strain evidence="1 2">CN-1</strain>
    </source>
</reference>
<name>A0ABN6H0C3_9BACT</name>
<protein>
    <submittedName>
        <fullName evidence="1">Uncharacterized protein</fullName>
    </submittedName>
</protein>